<dbReference type="EMBL" id="JBHFFA010000002">
    <property type="protein sequence ID" value="KAL2644529.1"/>
    <property type="molecule type" value="Genomic_DNA"/>
</dbReference>
<keyword evidence="3" id="KW-1185">Reference proteome</keyword>
<organism evidence="2 3">
    <name type="scientific">Riccia fluitans</name>
    <dbReference type="NCBI Taxonomy" id="41844"/>
    <lineage>
        <taxon>Eukaryota</taxon>
        <taxon>Viridiplantae</taxon>
        <taxon>Streptophyta</taxon>
        <taxon>Embryophyta</taxon>
        <taxon>Marchantiophyta</taxon>
        <taxon>Marchantiopsida</taxon>
        <taxon>Marchantiidae</taxon>
        <taxon>Marchantiales</taxon>
        <taxon>Ricciaceae</taxon>
        <taxon>Riccia</taxon>
    </lineage>
</organism>
<feature type="compositionally biased region" description="Polar residues" evidence="1">
    <location>
        <begin position="1"/>
        <end position="20"/>
    </location>
</feature>
<feature type="compositionally biased region" description="Polar residues" evidence="1">
    <location>
        <begin position="31"/>
        <end position="44"/>
    </location>
</feature>
<sequence>MGSILNSMPPESSTFAQEFQGSGHLFLSRANGGTATSPHQTPWEGQSPHGWRGQVSQQDLQWTPPPPGVSPRTQSHRGISVGRRYIEGNHF</sequence>
<dbReference type="AlphaFoldDB" id="A0ABD1ZAV9"/>
<name>A0ABD1ZAV9_9MARC</name>
<proteinExistence type="predicted"/>
<evidence type="ECO:0000313" key="3">
    <source>
        <dbReference type="Proteomes" id="UP001605036"/>
    </source>
</evidence>
<evidence type="ECO:0000313" key="2">
    <source>
        <dbReference type="EMBL" id="KAL2644529.1"/>
    </source>
</evidence>
<dbReference type="Proteomes" id="UP001605036">
    <property type="component" value="Unassembled WGS sequence"/>
</dbReference>
<gene>
    <name evidence="2" type="ORF">R1flu_012116</name>
</gene>
<comment type="caution">
    <text evidence="2">The sequence shown here is derived from an EMBL/GenBank/DDBJ whole genome shotgun (WGS) entry which is preliminary data.</text>
</comment>
<reference evidence="2 3" key="1">
    <citation type="submission" date="2024-09" db="EMBL/GenBank/DDBJ databases">
        <title>Chromosome-scale assembly of Riccia fluitans.</title>
        <authorList>
            <person name="Paukszto L."/>
            <person name="Sawicki J."/>
            <person name="Karawczyk K."/>
            <person name="Piernik-Szablinska J."/>
            <person name="Szczecinska M."/>
            <person name="Mazdziarz M."/>
        </authorList>
    </citation>
    <scope>NUCLEOTIDE SEQUENCE [LARGE SCALE GENOMIC DNA]</scope>
    <source>
        <strain evidence="2">Rf_01</strain>
        <tissue evidence="2">Aerial parts of the thallus</tissue>
    </source>
</reference>
<accession>A0ABD1ZAV9</accession>
<evidence type="ECO:0000256" key="1">
    <source>
        <dbReference type="SAM" id="MobiDB-lite"/>
    </source>
</evidence>
<feature type="region of interest" description="Disordered" evidence="1">
    <location>
        <begin position="1"/>
        <end position="91"/>
    </location>
</feature>
<protein>
    <submittedName>
        <fullName evidence="2">Uncharacterized protein</fullName>
    </submittedName>
</protein>